<dbReference type="EMBL" id="AFZZ01000113">
    <property type="protein sequence ID" value="EHJ40550.1"/>
    <property type="molecule type" value="Genomic_DNA"/>
</dbReference>
<accession>G6AXE5</accession>
<sequence length="40" mass="4581">MVEKRLYSAVLYSSFFAIEVGCDKVNKVNNVLKSYVFATF</sequence>
<evidence type="ECO:0000313" key="2">
    <source>
        <dbReference type="Proteomes" id="UP000004407"/>
    </source>
</evidence>
<organism evidence="1 2">
    <name type="scientific">Leyella stercorea DSM 18206</name>
    <dbReference type="NCBI Taxonomy" id="1002367"/>
    <lineage>
        <taxon>Bacteria</taxon>
        <taxon>Pseudomonadati</taxon>
        <taxon>Bacteroidota</taxon>
        <taxon>Bacteroidia</taxon>
        <taxon>Bacteroidales</taxon>
        <taxon>Prevotellaceae</taxon>
        <taxon>Leyella</taxon>
    </lineage>
</organism>
<dbReference type="HOGENOM" id="CLU_3294541_0_0_10"/>
<dbReference type="AlphaFoldDB" id="G6AXE5"/>
<proteinExistence type="predicted"/>
<protein>
    <submittedName>
        <fullName evidence="1">Uncharacterized protein</fullName>
    </submittedName>
</protein>
<evidence type="ECO:0000313" key="1">
    <source>
        <dbReference type="EMBL" id="EHJ40550.1"/>
    </source>
</evidence>
<reference evidence="1 2" key="1">
    <citation type="submission" date="2011-08" db="EMBL/GenBank/DDBJ databases">
        <authorList>
            <person name="Weinstock G."/>
            <person name="Sodergren E."/>
            <person name="Clifton S."/>
            <person name="Fulton L."/>
            <person name="Fulton B."/>
            <person name="Courtney L."/>
            <person name="Fronick C."/>
            <person name="Harrison M."/>
            <person name="Strong C."/>
            <person name="Farmer C."/>
            <person name="Delahaunty K."/>
            <person name="Markovic C."/>
            <person name="Hall O."/>
            <person name="Minx P."/>
            <person name="Tomlinson C."/>
            <person name="Mitreva M."/>
            <person name="Hou S."/>
            <person name="Chen J."/>
            <person name="Wollam A."/>
            <person name="Pepin K.H."/>
            <person name="Johnson M."/>
            <person name="Bhonagiri V."/>
            <person name="Zhang X."/>
            <person name="Suruliraj S."/>
            <person name="Warren W."/>
            <person name="Chinwalla A."/>
            <person name="Mardis E.R."/>
            <person name="Wilson R.K."/>
        </authorList>
    </citation>
    <scope>NUCLEOTIDE SEQUENCE [LARGE SCALE GENOMIC DNA]</scope>
    <source>
        <strain evidence="1 2">DSM 18206</strain>
    </source>
</reference>
<name>G6AXE5_9BACT</name>
<dbReference type="Proteomes" id="UP000004407">
    <property type="component" value="Unassembled WGS sequence"/>
</dbReference>
<comment type="caution">
    <text evidence="1">The sequence shown here is derived from an EMBL/GenBank/DDBJ whole genome shotgun (WGS) entry which is preliminary data.</text>
</comment>
<gene>
    <name evidence="1" type="ORF">HMPREF0673_01299</name>
</gene>